<evidence type="ECO:0000256" key="3">
    <source>
        <dbReference type="ARBA" id="ARBA00022692"/>
    </source>
</evidence>
<dbReference type="EMBL" id="JBHHMI010000002">
    <property type="protein sequence ID" value="MFB5266029.1"/>
    <property type="molecule type" value="Genomic_DNA"/>
</dbReference>
<feature type="transmembrane region" description="Helical" evidence="7">
    <location>
        <begin position="747"/>
        <end position="773"/>
    </location>
</feature>
<accession>A0ABV5AQ77</accession>
<name>A0ABV5AQ77_9BACL</name>
<evidence type="ECO:0000256" key="7">
    <source>
        <dbReference type="SAM" id="Phobius"/>
    </source>
</evidence>
<dbReference type="RefSeq" id="WP_375353578.1">
    <property type="nucleotide sequence ID" value="NZ_JBHHMI010000002.1"/>
</dbReference>
<comment type="similarity">
    <text evidence="6">Belongs to the ABC-4 integral membrane protein family.</text>
</comment>
<keyword evidence="5 7" id="KW-0472">Membrane</keyword>
<evidence type="ECO:0000259" key="9">
    <source>
        <dbReference type="Pfam" id="PF12704"/>
    </source>
</evidence>
<evidence type="ECO:0000256" key="1">
    <source>
        <dbReference type="ARBA" id="ARBA00004651"/>
    </source>
</evidence>
<feature type="transmembrane region" description="Helical" evidence="7">
    <location>
        <begin position="794"/>
        <end position="821"/>
    </location>
</feature>
<evidence type="ECO:0000256" key="2">
    <source>
        <dbReference type="ARBA" id="ARBA00022475"/>
    </source>
</evidence>
<proteinExistence type="inferred from homology"/>
<keyword evidence="11" id="KW-1185">Reference proteome</keyword>
<keyword evidence="4 7" id="KW-1133">Transmembrane helix</keyword>
<keyword evidence="2" id="KW-1003">Cell membrane</keyword>
<dbReference type="Proteomes" id="UP001580346">
    <property type="component" value="Unassembled WGS sequence"/>
</dbReference>
<feature type="transmembrane region" description="Helical" evidence="7">
    <location>
        <begin position="303"/>
        <end position="331"/>
    </location>
</feature>
<feature type="domain" description="MacB-like periplasmic core" evidence="9">
    <location>
        <begin position="21"/>
        <end position="229"/>
    </location>
</feature>
<feature type="transmembrane region" description="Helical" evidence="7">
    <location>
        <begin position="423"/>
        <end position="448"/>
    </location>
</feature>
<dbReference type="PANTHER" id="PTHR30572:SF4">
    <property type="entry name" value="ABC TRANSPORTER PERMEASE YTRF"/>
    <property type="match status" value="1"/>
</dbReference>
<gene>
    <name evidence="10" type="ORF">ACE41H_04400</name>
</gene>
<dbReference type="InterPro" id="IPR025857">
    <property type="entry name" value="MacB_PCD"/>
</dbReference>
<feature type="transmembrane region" description="Helical" evidence="7">
    <location>
        <begin position="255"/>
        <end position="282"/>
    </location>
</feature>
<keyword evidence="3 7" id="KW-0812">Transmembrane</keyword>
<evidence type="ECO:0000256" key="6">
    <source>
        <dbReference type="ARBA" id="ARBA00038076"/>
    </source>
</evidence>
<feature type="transmembrane region" description="Helical" evidence="7">
    <location>
        <begin position="479"/>
        <end position="499"/>
    </location>
</feature>
<feature type="transmembrane region" description="Helical" evidence="7">
    <location>
        <begin position="395"/>
        <end position="417"/>
    </location>
</feature>
<evidence type="ECO:0000313" key="10">
    <source>
        <dbReference type="EMBL" id="MFB5266029.1"/>
    </source>
</evidence>
<feature type="transmembrane region" description="Helical" evidence="7">
    <location>
        <begin position="833"/>
        <end position="857"/>
    </location>
</feature>
<evidence type="ECO:0000256" key="5">
    <source>
        <dbReference type="ARBA" id="ARBA00023136"/>
    </source>
</evidence>
<dbReference type="Pfam" id="PF12704">
    <property type="entry name" value="MacB_PCD"/>
    <property type="match status" value="1"/>
</dbReference>
<sequence length="872" mass="96555">MKRSTFGIAMRMLFAKKQRLLLTCIGIAVSFGLIIVISTLYVSMERSVQKTIDKKVGTFDIVAGYNPWKNINSKKLLTKEEISKLRNMDGVIDSGVAILFPELATNRYDYAAREKDAINYVAVEPNELIRKFYGFTTTLQPDEMVITEEVARRWGVKQGDTKEFSMNNDIVLKKIVGEIIPNYTSGPAAVIVNIDAIRQEYSLGEVANTVYLDIADGISDKAVEETIRSEIDENMDIALRSQNNTVIKQRTMLRFIAIGLGSILLLVSILFLSSSFKLMLLGRVRELSIFRMIGASKRAIYKMVMMEAVVLNLLGVVSGVGVGILFCNISTKFIDSMMGIAVNNVEIDWRVVVTIAVLGWLILTVSVIRIAVTASAAAPLVAVRHSEQERLNRSNAWIAGSVLVSGCVILCLAWLDIFSSARLLFTLIGGLLAAGGCILGTGYMIPIISRISGWFIRKFAIAEAYYATKQFVALRRQNSFIVMLLASIVTAFIAIPTFIDNLNRANTEQVIHKHITPIVIETNRDAMSSKVLEQVRQVKGVDKALPVGSFQSVLLADMDYKRADPKWLKLNSNHPEFLKGIPLYDTYEYEWLGVAKTDFKLMQQMGLMKLGNNELPSGIVIQPEYAAHMGIALGDTMSLQRTSLGKRLEKYELPVSGVTELSFITHETLALVDNHNPKVSWIVGDNNDKSNEISPQTIYVQVSEGANIADVRIALQQSLENDPLIKVTDLDSELLLIAEQSREQYTILWAVMAIFVVVGIVGVMNTLGATFHAHRREYAILRAIRLTTAKLRSVMIVQGLLYAITAIVIGIIASGFIIAGLFSGTDEFNGWTISWFTIVLPIIVVGVISLLISLLYARQIGLNSISEELTVE</sequence>
<reference evidence="10 11" key="1">
    <citation type="submission" date="2024-09" db="EMBL/GenBank/DDBJ databases">
        <title>Paenibacillus zeirhizospherea sp. nov., isolated from surface of the maize (Zea mays) roots in a horticulture field, Hungary.</title>
        <authorList>
            <person name="Marton D."/>
            <person name="Farkas M."/>
            <person name="Bedics A."/>
            <person name="Toth E."/>
            <person name="Tancsics A."/>
            <person name="Boka K."/>
            <person name="Maroti G."/>
            <person name="Kriszt B."/>
            <person name="Cserhati M."/>
        </authorList>
    </citation>
    <scope>NUCLEOTIDE SEQUENCE [LARGE SCALE GENOMIC DNA]</scope>
    <source>
        <strain evidence="10 11">KCTC 33519</strain>
    </source>
</reference>
<evidence type="ECO:0000259" key="8">
    <source>
        <dbReference type="Pfam" id="PF02687"/>
    </source>
</evidence>
<dbReference type="PANTHER" id="PTHR30572">
    <property type="entry name" value="MEMBRANE COMPONENT OF TRANSPORTER-RELATED"/>
    <property type="match status" value="1"/>
</dbReference>
<comment type="subcellular location">
    <subcellularLocation>
        <location evidence="1">Cell membrane</location>
        <topology evidence="1">Multi-pass membrane protein</topology>
    </subcellularLocation>
</comment>
<feature type="transmembrane region" description="Helical" evidence="7">
    <location>
        <begin position="351"/>
        <end position="383"/>
    </location>
</feature>
<comment type="caution">
    <text evidence="10">The sequence shown here is derived from an EMBL/GenBank/DDBJ whole genome shotgun (WGS) entry which is preliminary data.</text>
</comment>
<dbReference type="Pfam" id="PF02687">
    <property type="entry name" value="FtsX"/>
    <property type="match status" value="2"/>
</dbReference>
<organism evidence="10 11">
    <name type="scientific">Paenibacillus enshidis</name>
    <dbReference type="NCBI Taxonomy" id="1458439"/>
    <lineage>
        <taxon>Bacteria</taxon>
        <taxon>Bacillati</taxon>
        <taxon>Bacillota</taxon>
        <taxon>Bacilli</taxon>
        <taxon>Bacillales</taxon>
        <taxon>Paenibacillaceae</taxon>
        <taxon>Paenibacillus</taxon>
    </lineage>
</organism>
<dbReference type="InterPro" id="IPR050250">
    <property type="entry name" value="Macrolide_Exporter_MacB"/>
</dbReference>
<feature type="domain" description="ABC3 transporter permease C-terminal" evidence="8">
    <location>
        <begin position="750"/>
        <end position="860"/>
    </location>
</feature>
<feature type="transmembrane region" description="Helical" evidence="7">
    <location>
        <begin position="20"/>
        <end position="42"/>
    </location>
</feature>
<evidence type="ECO:0000313" key="11">
    <source>
        <dbReference type="Proteomes" id="UP001580346"/>
    </source>
</evidence>
<dbReference type="InterPro" id="IPR003838">
    <property type="entry name" value="ABC3_permease_C"/>
</dbReference>
<protein>
    <submittedName>
        <fullName evidence="10">ABC transporter permease</fullName>
    </submittedName>
</protein>
<feature type="domain" description="ABC3 transporter permease C-terminal" evidence="8">
    <location>
        <begin position="261"/>
        <end position="368"/>
    </location>
</feature>
<evidence type="ECO:0000256" key="4">
    <source>
        <dbReference type="ARBA" id="ARBA00022989"/>
    </source>
</evidence>